<dbReference type="AlphaFoldDB" id="A0A372IJG6"/>
<protein>
    <submittedName>
        <fullName evidence="2">Uncharacterized protein</fullName>
    </submittedName>
</protein>
<evidence type="ECO:0000256" key="1">
    <source>
        <dbReference type="SAM" id="MobiDB-lite"/>
    </source>
</evidence>
<feature type="compositionally biased region" description="Basic and acidic residues" evidence="1">
    <location>
        <begin position="1"/>
        <end position="18"/>
    </location>
</feature>
<reference evidence="2 3" key="1">
    <citation type="submission" date="2018-08" db="EMBL/GenBank/DDBJ databases">
        <title>Acidipila sp. 4G-K13, an acidobacterium isolated from forest soil.</title>
        <authorList>
            <person name="Gao Z.-H."/>
            <person name="Qiu L.-H."/>
        </authorList>
    </citation>
    <scope>NUCLEOTIDE SEQUENCE [LARGE SCALE GENOMIC DNA]</scope>
    <source>
        <strain evidence="2 3">4G-K13</strain>
    </source>
</reference>
<proteinExistence type="predicted"/>
<organism evidence="2 3">
    <name type="scientific">Paracidobacterium acidisoli</name>
    <dbReference type="NCBI Taxonomy" id="2303751"/>
    <lineage>
        <taxon>Bacteria</taxon>
        <taxon>Pseudomonadati</taxon>
        <taxon>Acidobacteriota</taxon>
        <taxon>Terriglobia</taxon>
        <taxon>Terriglobales</taxon>
        <taxon>Acidobacteriaceae</taxon>
        <taxon>Paracidobacterium</taxon>
    </lineage>
</organism>
<accession>A0A372IJG6</accession>
<comment type="caution">
    <text evidence="2">The sequence shown here is derived from an EMBL/GenBank/DDBJ whole genome shotgun (WGS) entry which is preliminary data.</text>
</comment>
<gene>
    <name evidence="2" type="ORF">D0Y96_18290</name>
</gene>
<feature type="region of interest" description="Disordered" evidence="1">
    <location>
        <begin position="1"/>
        <end position="30"/>
    </location>
</feature>
<sequence length="77" mass="8660">METRNTQKEDEAALERQSRSARSSGLGKRLDPALKSWMDNVIIPALVREYLAEIEKRNRLATTGNTEVTSDKDGNEP</sequence>
<feature type="region of interest" description="Disordered" evidence="1">
    <location>
        <begin position="58"/>
        <end position="77"/>
    </location>
</feature>
<dbReference type="EMBL" id="QVQT01000007">
    <property type="protein sequence ID" value="RFU15092.1"/>
    <property type="molecule type" value="Genomic_DNA"/>
</dbReference>
<evidence type="ECO:0000313" key="3">
    <source>
        <dbReference type="Proteomes" id="UP000264702"/>
    </source>
</evidence>
<dbReference type="Proteomes" id="UP000264702">
    <property type="component" value="Unassembled WGS sequence"/>
</dbReference>
<evidence type="ECO:0000313" key="2">
    <source>
        <dbReference type="EMBL" id="RFU15092.1"/>
    </source>
</evidence>
<keyword evidence="3" id="KW-1185">Reference proteome</keyword>
<name>A0A372IJG6_9BACT</name>